<gene>
    <name evidence="1" type="ORF">Tci_928217</name>
</gene>
<accession>A0A699XE21</accession>
<evidence type="ECO:0000313" key="1">
    <source>
        <dbReference type="EMBL" id="GFD56248.1"/>
    </source>
</evidence>
<dbReference type="AlphaFoldDB" id="A0A699XE21"/>
<organism evidence="1">
    <name type="scientific">Tanacetum cinerariifolium</name>
    <name type="common">Dalmatian daisy</name>
    <name type="synonym">Chrysanthemum cinerariifolium</name>
    <dbReference type="NCBI Taxonomy" id="118510"/>
    <lineage>
        <taxon>Eukaryota</taxon>
        <taxon>Viridiplantae</taxon>
        <taxon>Streptophyta</taxon>
        <taxon>Embryophyta</taxon>
        <taxon>Tracheophyta</taxon>
        <taxon>Spermatophyta</taxon>
        <taxon>Magnoliopsida</taxon>
        <taxon>eudicotyledons</taxon>
        <taxon>Gunneridae</taxon>
        <taxon>Pentapetalae</taxon>
        <taxon>asterids</taxon>
        <taxon>campanulids</taxon>
        <taxon>Asterales</taxon>
        <taxon>Asteraceae</taxon>
        <taxon>Asteroideae</taxon>
        <taxon>Anthemideae</taxon>
        <taxon>Anthemidinae</taxon>
        <taxon>Tanacetum</taxon>
    </lineage>
</organism>
<protein>
    <submittedName>
        <fullName evidence="1">Uncharacterized protein</fullName>
    </submittedName>
</protein>
<dbReference type="EMBL" id="BKCJ011827212">
    <property type="protein sequence ID" value="GFD56248.1"/>
    <property type="molecule type" value="Genomic_DNA"/>
</dbReference>
<feature type="non-terminal residue" evidence="1">
    <location>
        <position position="1"/>
    </location>
</feature>
<comment type="caution">
    <text evidence="1">The sequence shown here is derived from an EMBL/GenBank/DDBJ whole genome shotgun (WGS) entry which is preliminary data.</text>
</comment>
<reference evidence="1" key="1">
    <citation type="journal article" date="2019" name="Sci. Rep.">
        <title>Draft genome of Tanacetum cinerariifolium, the natural source of mosquito coil.</title>
        <authorList>
            <person name="Yamashiro T."/>
            <person name="Shiraishi A."/>
            <person name="Satake H."/>
            <person name="Nakayama K."/>
        </authorList>
    </citation>
    <scope>NUCLEOTIDE SEQUENCE</scope>
</reference>
<sequence>VAADGLNNHEVLGARGSALESVNLHSLEQIVLAVGHDNGTGGTEVAGKVANRHARAIDLAVVAGEE</sequence>
<name>A0A699XE21_TANCI</name>
<proteinExistence type="predicted"/>